<dbReference type="Proteomes" id="UP000033695">
    <property type="component" value="Unassembled WGS sequence"/>
</dbReference>
<dbReference type="STRING" id="1218508.JG29_00620"/>
<evidence type="ECO:0000313" key="2">
    <source>
        <dbReference type="Proteomes" id="UP000033695"/>
    </source>
</evidence>
<dbReference type="PATRIC" id="fig|1218508.4.peg.63"/>
<organism evidence="1 2">
    <name type="scientific">Bombilactobacillus mellis</name>
    <dbReference type="NCBI Taxonomy" id="1218508"/>
    <lineage>
        <taxon>Bacteria</taxon>
        <taxon>Bacillati</taxon>
        <taxon>Bacillota</taxon>
        <taxon>Bacilli</taxon>
        <taxon>Lactobacillales</taxon>
        <taxon>Lactobacillaceae</taxon>
        <taxon>Bombilactobacillus</taxon>
    </lineage>
</organism>
<accession>A0A0F4KYH6</accession>
<dbReference type="HOGENOM" id="CLU_183692_0_0_9"/>
<dbReference type="AlphaFoldDB" id="A0A0F4KYH6"/>
<dbReference type="EMBL" id="JXBZ01000002">
    <property type="protein sequence ID" value="KJY51019.1"/>
    <property type="molecule type" value="Genomic_DNA"/>
</dbReference>
<sequence length="72" mass="8301">MMAEAEKTLTLDKKMSDVFDWSDDATPVRDALWNHFMDNNEKDTLKTITDMKKFEDMADDQVASEAEKLLKG</sequence>
<reference evidence="1 2" key="1">
    <citation type="submission" date="2014-12" db="EMBL/GenBank/DDBJ databases">
        <title>Comparative genomics of the lactic acid bacteria isolated from the honey bee gut.</title>
        <authorList>
            <person name="Ellegaard K.M."/>
            <person name="Tamarit D."/>
            <person name="Javelind E."/>
            <person name="Olofsson T."/>
            <person name="Andersson S.G."/>
            <person name="Vasquez A."/>
        </authorList>
    </citation>
    <scope>NUCLEOTIDE SEQUENCE [LARGE SCALE GENOMIC DNA]</scope>
    <source>
        <strain evidence="1 2">Hon2</strain>
    </source>
</reference>
<comment type="caution">
    <text evidence="1">The sequence shown here is derived from an EMBL/GenBank/DDBJ whole genome shotgun (WGS) entry which is preliminary data.</text>
</comment>
<gene>
    <name evidence="1" type="ORF">JG29_00620</name>
</gene>
<protein>
    <submittedName>
        <fullName evidence="1">Uncharacterized protein</fullName>
    </submittedName>
</protein>
<dbReference type="Pfam" id="PF24305">
    <property type="entry name" value="P8"/>
    <property type="match status" value="1"/>
</dbReference>
<name>A0A0F4KYH6_9LACO</name>
<dbReference type="InterPro" id="IPR056216">
    <property type="entry name" value="P8-like"/>
</dbReference>
<evidence type="ECO:0000313" key="1">
    <source>
        <dbReference type="EMBL" id="KJY51019.1"/>
    </source>
</evidence>
<proteinExistence type="predicted"/>
<keyword evidence="2" id="KW-1185">Reference proteome</keyword>